<evidence type="ECO:0000256" key="1">
    <source>
        <dbReference type="SAM" id="Phobius"/>
    </source>
</evidence>
<dbReference type="InterPro" id="IPR054261">
    <property type="entry name" value="DUF6992"/>
</dbReference>
<dbReference type="RefSeq" id="WP_119654520.1">
    <property type="nucleotide sequence ID" value="NZ_JBHUOI010000028.1"/>
</dbReference>
<gene>
    <name evidence="2" type="ORF">D0T11_04120</name>
</gene>
<protein>
    <submittedName>
        <fullName evidence="2">Uncharacterized protein</fullName>
    </submittedName>
</protein>
<feature type="transmembrane region" description="Helical" evidence="1">
    <location>
        <begin position="135"/>
        <end position="153"/>
    </location>
</feature>
<evidence type="ECO:0000313" key="3">
    <source>
        <dbReference type="Proteomes" id="UP000284250"/>
    </source>
</evidence>
<dbReference type="Pfam" id="PF22503">
    <property type="entry name" value="DUF6992"/>
    <property type="match status" value="1"/>
</dbReference>
<feature type="transmembrane region" description="Helical" evidence="1">
    <location>
        <begin position="20"/>
        <end position="41"/>
    </location>
</feature>
<reference evidence="2 3" key="1">
    <citation type="submission" date="2019-01" db="EMBL/GenBank/DDBJ databases">
        <title>Hymenobacter humicola sp. nov., isolated from soils in Antarctica.</title>
        <authorList>
            <person name="Sedlacek I."/>
            <person name="Holochova P."/>
            <person name="Kralova S."/>
            <person name="Pantucek R."/>
            <person name="Stankova E."/>
            <person name="Vrbovska V."/>
            <person name="Kristofova L."/>
            <person name="Svec P."/>
            <person name="Busse H.-J."/>
        </authorList>
    </citation>
    <scope>NUCLEOTIDE SEQUENCE [LARGE SCALE GENOMIC DNA]</scope>
    <source>
        <strain evidence="2 3">CCM 8852</strain>
    </source>
</reference>
<dbReference type="Proteomes" id="UP000284250">
    <property type="component" value="Unassembled WGS sequence"/>
</dbReference>
<keyword evidence="3" id="KW-1185">Reference proteome</keyword>
<sequence length="163" mass="18093">MLLSAELPAINQARELLAEHGMAVLGSWALLNLVVSGYYVARTDARTEAHHFHLLNVGWNVVNTLVAVWGILRAHPQQVAGLTLPESLSAQTSFEHILLLNAGLDVGYLLLGTWLRRRAATANQPERLLGYGKSIWLQGGFLLLFDLSFYFTYHQFAGRLLAL</sequence>
<proteinExistence type="predicted"/>
<evidence type="ECO:0000313" key="2">
    <source>
        <dbReference type="EMBL" id="RIY12920.1"/>
    </source>
</evidence>
<dbReference type="OrthoDB" id="1122568at2"/>
<organism evidence="2 3">
    <name type="scientific">Hymenobacter rubripertinctus</name>
    <dbReference type="NCBI Taxonomy" id="2029981"/>
    <lineage>
        <taxon>Bacteria</taxon>
        <taxon>Pseudomonadati</taxon>
        <taxon>Bacteroidota</taxon>
        <taxon>Cytophagia</taxon>
        <taxon>Cytophagales</taxon>
        <taxon>Hymenobacteraceae</taxon>
        <taxon>Hymenobacter</taxon>
    </lineage>
</organism>
<feature type="transmembrane region" description="Helical" evidence="1">
    <location>
        <begin position="97"/>
        <end position="115"/>
    </location>
</feature>
<dbReference type="EMBL" id="QYCN01000004">
    <property type="protein sequence ID" value="RIY12920.1"/>
    <property type="molecule type" value="Genomic_DNA"/>
</dbReference>
<name>A0A418R5S6_9BACT</name>
<keyword evidence="1" id="KW-0472">Membrane</keyword>
<comment type="caution">
    <text evidence="2">The sequence shown here is derived from an EMBL/GenBank/DDBJ whole genome shotgun (WGS) entry which is preliminary data.</text>
</comment>
<feature type="transmembrane region" description="Helical" evidence="1">
    <location>
        <begin position="53"/>
        <end position="72"/>
    </location>
</feature>
<keyword evidence="1" id="KW-1133">Transmembrane helix</keyword>
<accession>A0A418R5S6</accession>
<keyword evidence="1" id="KW-0812">Transmembrane</keyword>
<dbReference type="AlphaFoldDB" id="A0A418R5S6"/>